<proteinExistence type="predicted"/>
<evidence type="ECO:0008006" key="5">
    <source>
        <dbReference type="Google" id="ProtNLM"/>
    </source>
</evidence>
<evidence type="ECO:0000313" key="3">
    <source>
        <dbReference type="Proteomes" id="UP000198760"/>
    </source>
</evidence>
<dbReference type="SUPFAM" id="SSF56059">
    <property type="entry name" value="Glutathione synthetase ATP-binding domain-like"/>
    <property type="match status" value="1"/>
</dbReference>
<dbReference type="Proteomes" id="UP000198760">
    <property type="component" value="Unassembled WGS sequence"/>
</dbReference>
<evidence type="ECO:0000313" key="4">
    <source>
        <dbReference type="Proteomes" id="UP000199173"/>
    </source>
</evidence>
<dbReference type="EMBL" id="FOYJ01000011">
    <property type="protein sequence ID" value="SFR24043.1"/>
    <property type="molecule type" value="Genomic_DNA"/>
</dbReference>
<dbReference type="Gene3D" id="3.30.470.20">
    <property type="entry name" value="ATP-grasp fold, B domain"/>
    <property type="match status" value="1"/>
</dbReference>
<dbReference type="EMBL" id="FPAV01000015">
    <property type="protein sequence ID" value="SFU13366.1"/>
    <property type="molecule type" value="Genomic_DNA"/>
</dbReference>
<organism evidence="1 4">
    <name type="scientific">Kosakonia radicincitans</name>
    <dbReference type="NCBI Taxonomy" id="283686"/>
    <lineage>
        <taxon>Bacteria</taxon>
        <taxon>Pseudomonadati</taxon>
        <taxon>Pseudomonadota</taxon>
        <taxon>Gammaproteobacteria</taxon>
        <taxon>Enterobacterales</taxon>
        <taxon>Enterobacteriaceae</taxon>
        <taxon>Kosakonia</taxon>
    </lineage>
</organism>
<comment type="caution">
    <text evidence="1">The sequence shown here is derived from an EMBL/GenBank/DDBJ whole genome shotgun (WGS) entry which is preliminary data.</text>
</comment>
<dbReference type="RefSeq" id="WP_035887020.1">
    <property type="nucleotide sequence ID" value="NZ_JAPQKV010000003.1"/>
</dbReference>
<accession>A0AAX2EXA8</accession>
<dbReference type="Proteomes" id="UP000199173">
    <property type="component" value="Unassembled WGS sequence"/>
</dbReference>
<keyword evidence="3" id="KW-1185">Reference proteome</keyword>
<dbReference type="AlphaFoldDB" id="A0AAX2EXA8"/>
<gene>
    <name evidence="2" type="ORF">SAMN03159428_04520</name>
    <name evidence="1" type="ORF">SAMN03159514_04248</name>
</gene>
<dbReference type="KEGG" id="krd:A3780_01160"/>
<evidence type="ECO:0000313" key="2">
    <source>
        <dbReference type="EMBL" id="SFU13366.1"/>
    </source>
</evidence>
<protein>
    <recommendedName>
        <fullName evidence="5">ATP-grasp domain-containing protein</fullName>
    </recommendedName>
</protein>
<reference evidence="3 4" key="1">
    <citation type="submission" date="2016-10" db="EMBL/GenBank/DDBJ databases">
        <authorList>
            <person name="Varghese N."/>
            <person name="Submissions S."/>
        </authorList>
    </citation>
    <scope>NUCLEOTIDE SEQUENCE [LARGE SCALE GENOMIC DNA]</scope>
    <source>
        <strain evidence="2 3">NFIX06</strain>
        <strain evidence="1 4">NFIX08</strain>
    </source>
</reference>
<name>A0AAX2EXA8_9ENTR</name>
<evidence type="ECO:0000313" key="1">
    <source>
        <dbReference type="EMBL" id="SFR24043.1"/>
    </source>
</evidence>
<sequence>MKSGPVLVEVNPRIMGGYMPVLYNNVSGNNIFRWLADIHSGVPLNEQVIYPNHQMLENDLCGFFAQVQQEMELELLH</sequence>